<feature type="domain" description="Cytochrome c" evidence="8">
    <location>
        <begin position="464"/>
        <end position="605"/>
    </location>
</feature>
<dbReference type="AlphaFoldDB" id="A0A8J6PFK6"/>
<organism evidence="9 10">
    <name type="scientific">Taishania pollutisoli</name>
    <dbReference type="NCBI Taxonomy" id="2766479"/>
    <lineage>
        <taxon>Bacteria</taxon>
        <taxon>Pseudomonadati</taxon>
        <taxon>Bacteroidota</taxon>
        <taxon>Flavobacteriia</taxon>
        <taxon>Flavobacteriales</taxon>
        <taxon>Crocinitomicaceae</taxon>
        <taxon>Taishania</taxon>
    </lineage>
</organism>
<proteinExistence type="predicted"/>
<dbReference type="Gene3D" id="1.10.760.10">
    <property type="entry name" value="Cytochrome c-like domain"/>
    <property type="match status" value="2"/>
</dbReference>
<dbReference type="GO" id="GO:0046872">
    <property type="term" value="F:metal ion binding"/>
    <property type="evidence" value="ECO:0007669"/>
    <property type="project" value="UniProtKB-KW"/>
</dbReference>
<dbReference type="PANTHER" id="PTHR30600">
    <property type="entry name" value="CYTOCHROME C PEROXIDASE-RELATED"/>
    <property type="match status" value="1"/>
</dbReference>
<dbReference type="RefSeq" id="WP_216714671.1">
    <property type="nucleotide sequence ID" value="NZ_JACVEL010000012.1"/>
</dbReference>
<keyword evidence="6 7" id="KW-0408">Iron</keyword>
<gene>
    <name evidence="9" type="ORF">H9Y05_14245</name>
</gene>
<keyword evidence="5" id="KW-0560">Oxidoreductase</keyword>
<dbReference type="Pfam" id="PF03150">
    <property type="entry name" value="CCP_MauG"/>
    <property type="match status" value="1"/>
</dbReference>
<evidence type="ECO:0000313" key="9">
    <source>
        <dbReference type="EMBL" id="MBC9813633.1"/>
    </source>
</evidence>
<sequence length="609" mass="68949">MIKYFLLLPGAFLLVLTGSYTQKEKTDHETGTALKVNLFYQEQLNQFYTSIVFLDSCIRHNIDEETLKQPFLRAREAFKSCEFLLVYLESDEARRINGANITTNHYHHMTPMEEKPPHGLQVMEDLIFNPGEGTREELQKEIKLLRELIALTIERNKTEFIIHASDYNTTIWDAVRLELFRIESMGITGFDVPESQNSIPETKAALHALKHVVGCYEPVFRKAKLKSRYDAGIAQFNAAITFLDLQQDFNTFDRLSFITNYLHPLSKWVNECINKLGYTYPVNVRPLNNEATYLFDSLIFNPAFFAPDLSPEKIVLGKKLFNDPVFSADGTRSCATCHRSDKGLADGLVKNQSLDGRQLLERNTPSLWNVAYQTTFFYDSKVKRLEMQVLDVIHNPLEMGGDVAVIAGQLAQNPEYAALFNAAYNGTINKSTTANAIASYLRSLTSFNSRFDRYIREEREVLTANEKNGFNIFAGKGKCATCHFAPMFNGLLPPHYKDNESEILGVPAHASIPSVLDKDPGKYATTKLELHKYSFKTVSIRNVELTAPYMHNGVFQTLEEVVEFYEKGGGIGHGITLESQTLPGSKLKLTDQEKKDLVSFMKALTDSPE</sequence>
<comment type="subcellular location">
    <subcellularLocation>
        <location evidence="1">Cell envelope</location>
    </subcellularLocation>
</comment>
<evidence type="ECO:0000256" key="6">
    <source>
        <dbReference type="ARBA" id="ARBA00023004"/>
    </source>
</evidence>
<evidence type="ECO:0000259" key="8">
    <source>
        <dbReference type="PROSITE" id="PS51007"/>
    </source>
</evidence>
<dbReference type="InterPro" id="IPR038352">
    <property type="entry name" value="Imelysin_sf"/>
</dbReference>
<dbReference type="GO" id="GO:0020037">
    <property type="term" value="F:heme binding"/>
    <property type="evidence" value="ECO:0007669"/>
    <property type="project" value="InterPro"/>
</dbReference>
<accession>A0A8J6PFK6</accession>
<keyword evidence="10" id="KW-1185">Reference proteome</keyword>
<keyword evidence="9" id="KW-0575">Peroxidase</keyword>
<evidence type="ECO:0000256" key="7">
    <source>
        <dbReference type="PROSITE-ProRule" id="PRU00433"/>
    </source>
</evidence>
<dbReference type="InterPro" id="IPR036909">
    <property type="entry name" value="Cyt_c-like_dom_sf"/>
</dbReference>
<dbReference type="Proteomes" id="UP000652681">
    <property type="component" value="Unassembled WGS sequence"/>
</dbReference>
<evidence type="ECO:0000256" key="1">
    <source>
        <dbReference type="ARBA" id="ARBA00004196"/>
    </source>
</evidence>
<evidence type="ECO:0000256" key="3">
    <source>
        <dbReference type="ARBA" id="ARBA00022723"/>
    </source>
</evidence>
<keyword evidence="3 7" id="KW-0479">Metal-binding</keyword>
<dbReference type="Gene3D" id="1.20.1420.20">
    <property type="entry name" value="M75 peptidase, HXXE motif"/>
    <property type="match status" value="1"/>
</dbReference>
<dbReference type="PANTHER" id="PTHR30600:SF10">
    <property type="entry name" value="BLL6722 PROTEIN"/>
    <property type="match status" value="1"/>
</dbReference>
<dbReference type="InterPro" id="IPR051395">
    <property type="entry name" value="Cytochrome_c_Peroxidase/MauG"/>
</dbReference>
<evidence type="ECO:0000256" key="4">
    <source>
        <dbReference type="ARBA" id="ARBA00022729"/>
    </source>
</evidence>
<dbReference type="GO" id="GO:0030313">
    <property type="term" value="C:cell envelope"/>
    <property type="evidence" value="ECO:0007669"/>
    <property type="project" value="UniProtKB-SubCell"/>
</dbReference>
<dbReference type="EMBL" id="JACVEL010000012">
    <property type="protein sequence ID" value="MBC9813633.1"/>
    <property type="molecule type" value="Genomic_DNA"/>
</dbReference>
<reference evidence="9" key="1">
    <citation type="submission" date="2020-09" db="EMBL/GenBank/DDBJ databases">
        <title>Taishania pollutisoli gen. nov., sp. nov., Isolated from Tetrabromobisphenol A-Contaminated Soil.</title>
        <authorList>
            <person name="Chen Q."/>
        </authorList>
    </citation>
    <scope>NUCLEOTIDE SEQUENCE</scope>
    <source>
        <strain evidence="9">CZZ-1</strain>
    </source>
</reference>
<comment type="caution">
    <text evidence="9">The sequence shown here is derived from an EMBL/GenBank/DDBJ whole genome shotgun (WGS) entry which is preliminary data.</text>
</comment>
<dbReference type="PROSITE" id="PS51007">
    <property type="entry name" value="CYTC"/>
    <property type="match status" value="2"/>
</dbReference>
<evidence type="ECO:0000313" key="10">
    <source>
        <dbReference type="Proteomes" id="UP000652681"/>
    </source>
</evidence>
<protein>
    <submittedName>
        <fullName evidence="9">Cytochrome-c peroxidase</fullName>
    </submittedName>
</protein>
<dbReference type="GO" id="GO:0009055">
    <property type="term" value="F:electron transfer activity"/>
    <property type="evidence" value="ECO:0007669"/>
    <property type="project" value="InterPro"/>
</dbReference>
<dbReference type="GO" id="GO:0004130">
    <property type="term" value="F:cytochrome-c peroxidase activity"/>
    <property type="evidence" value="ECO:0007669"/>
    <property type="project" value="TreeGrafter"/>
</dbReference>
<keyword evidence="2 7" id="KW-0349">Heme</keyword>
<dbReference type="InterPro" id="IPR004852">
    <property type="entry name" value="Di-haem_cyt_c_peroxidsae"/>
</dbReference>
<dbReference type="SUPFAM" id="SSF46626">
    <property type="entry name" value="Cytochrome c"/>
    <property type="match status" value="2"/>
</dbReference>
<dbReference type="InterPro" id="IPR009056">
    <property type="entry name" value="Cyt_c-like_dom"/>
</dbReference>
<keyword evidence="4" id="KW-0732">Signal</keyword>
<evidence type="ECO:0000256" key="2">
    <source>
        <dbReference type="ARBA" id="ARBA00022617"/>
    </source>
</evidence>
<evidence type="ECO:0000256" key="5">
    <source>
        <dbReference type="ARBA" id="ARBA00023002"/>
    </source>
</evidence>
<name>A0A8J6PFK6_9FLAO</name>
<feature type="domain" description="Cytochrome c" evidence="8">
    <location>
        <begin position="312"/>
        <end position="445"/>
    </location>
</feature>